<evidence type="ECO:0000259" key="1">
    <source>
        <dbReference type="Pfam" id="PF00534"/>
    </source>
</evidence>
<dbReference type="KEGG" id="cmag:CBW24_08420"/>
<evidence type="ECO:0000313" key="3">
    <source>
        <dbReference type="Proteomes" id="UP000219050"/>
    </source>
</evidence>
<dbReference type="AlphaFoldDB" id="A0A291LZ60"/>
<gene>
    <name evidence="2" type="ORF">CBW24_08420</name>
</gene>
<dbReference type="GO" id="GO:0016757">
    <property type="term" value="F:glycosyltransferase activity"/>
    <property type="evidence" value="ECO:0007669"/>
    <property type="project" value="InterPro"/>
</dbReference>
<dbReference type="Gene3D" id="3.40.50.2000">
    <property type="entry name" value="Glycogen Phosphorylase B"/>
    <property type="match status" value="2"/>
</dbReference>
<dbReference type="PANTHER" id="PTHR12526">
    <property type="entry name" value="GLYCOSYLTRANSFERASE"/>
    <property type="match status" value="1"/>
</dbReference>
<feature type="domain" description="Glycosyl transferase family 1" evidence="1">
    <location>
        <begin position="184"/>
        <end position="306"/>
    </location>
</feature>
<protein>
    <recommendedName>
        <fullName evidence="1">Glycosyl transferase family 1 domain-containing protein</fullName>
    </recommendedName>
</protein>
<name>A0A291LZ60_9RHOB</name>
<proteinExistence type="predicted"/>
<dbReference type="EMBL" id="CP021404">
    <property type="protein sequence ID" value="ATI42026.1"/>
    <property type="molecule type" value="Genomic_DNA"/>
</dbReference>
<sequence length="350" mass="38294">MMPSAYSKPVIGIVDSCAGVAYGPDHMPARGIGGTEATVLRITQALAPHFQFRLFQKACLDTNAAPALNPMDAAMTGDRAARPDAFVVINSWKVACLLRRHHPDTPISLWLHVHPGRHNRRMGVALARAGVHVICVSDSHARDLRGFLDRPTQLRIGAIPNPVEDTLRPDATPRDPDRLLFASAPHKGLAQVFAQFAALRKHVPSLRLRVADPGYMAWDTGSVPAGVEMIGRLDRPELLDEMRRALCLFYPQTQFAETFGLVIAEANAVGTPVLIHRGLGANDEVASDPSQVIDGHSGYEIAARIQHWRVQPPEVTMAERFRLSRVVPLWHDHLAALLSQCPATHAEAAE</sequence>
<dbReference type="InterPro" id="IPR001296">
    <property type="entry name" value="Glyco_trans_1"/>
</dbReference>
<dbReference type="SUPFAM" id="SSF53756">
    <property type="entry name" value="UDP-Glycosyltransferase/glycogen phosphorylase"/>
    <property type="match status" value="1"/>
</dbReference>
<dbReference type="OrthoDB" id="7819717at2"/>
<dbReference type="RefSeq" id="WP_097373308.1">
    <property type="nucleotide sequence ID" value="NZ_CP021404.1"/>
</dbReference>
<evidence type="ECO:0000313" key="2">
    <source>
        <dbReference type="EMBL" id="ATI42026.1"/>
    </source>
</evidence>
<organism evidence="2 3">
    <name type="scientific">Pacificitalea manganoxidans</name>
    <dbReference type="NCBI Taxonomy" id="1411902"/>
    <lineage>
        <taxon>Bacteria</taxon>
        <taxon>Pseudomonadati</taxon>
        <taxon>Pseudomonadota</taxon>
        <taxon>Alphaproteobacteria</taxon>
        <taxon>Rhodobacterales</taxon>
        <taxon>Paracoccaceae</taxon>
        <taxon>Pacificitalea</taxon>
    </lineage>
</organism>
<keyword evidence="3" id="KW-1185">Reference proteome</keyword>
<dbReference type="Pfam" id="PF00534">
    <property type="entry name" value="Glycos_transf_1"/>
    <property type="match status" value="1"/>
</dbReference>
<dbReference type="Proteomes" id="UP000219050">
    <property type="component" value="Chromosome"/>
</dbReference>
<reference evidence="2 3" key="1">
    <citation type="submission" date="2017-05" db="EMBL/GenBank/DDBJ databases">
        <title>Comparative genomic and metabolic analysis of manganese-oxidizing mechanisms in Celeribater manganoxidans DY25T: its adaption to the environment of polymetallic nodule.</title>
        <authorList>
            <person name="Wang X."/>
        </authorList>
    </citation>
    <scope>NUCLEOTIDE SEQUENCE [LARGE SCALE GENOMIC DNA]</scope>
    <source>
        <strain evidence="2 3">DY25</strain>
    </source>
</reference>
<accession>A0A291LZ60</accession>